<proteinExistence type="predicted"/>
<sequence>LSLREQHPPPPRLTTSALPLVRHAVDRCRGRRRPLPCRYPPSLACILCPCSPSSPGQAPPSLLTRILRRPLPRRYPPPRVNRRPTSATSGAEAAAQR</sequence>
<evidence type="ECO:0000256" key="1">
    <source>
        <dbReference type="SAM" id="MobiDB-lite"/>
    </source>
</evidence>
<keyword evidence="3" id="KW-1185">Reference proteome</keyword>
<dbReference type="EMBL" id="AP014957">
    <property type="protein sequence ID" value="BAS72115.1"/>
    <property type="molecule type" value="Genomic_DNA"/>
</dbReference>
<dbReference type="PaxDb" id="39947-A0A0P0V2J9"/>
<protein>
    <submittedName>
        <fullName evidence="2">Os01g0363000 protein</fullName>
    </submittedName>
</protein>
<dbReference type="Gramene" id="Os01t0363000-01">
    <property type="protein sequence ID" value="Os01t0363000-01"/>
    <property type="gene ID" value="Os01g0363000"/>
</dbReference>
<reference evidence="2 3" key="2">
    <citation type="journal article" date="2013" name="Plant Cell Physiol.">
        <title>Rice Annotation Project Database (RAP-DB): an integrative and interactive database for rice genomics.</title>
        <authorList>
            <person name="Sakai H."/>
            <person name="Lee S.S."/>
            <person name="Tanaka T."/>
            <person name="Numa H."/>
            <person name="Kim J."/>
            <person name="Kawahara Y."/>
            <person name="Wakimoto H."/>
            <person name="Yang C.C."/>
            <person name="Iwamoto M."/>
            <person name="Abe T."/>
            <person name="Yamada Y."/>
            <person name="Muto A."/>
            <person name="Inokuchi H."/>
            <person name="Ikemura T."/>
            <person name="Matsumoto T."/>
            <person name="Sasaki T."/>
            <person name="Itoh T."/>
        </authorList>
    </citation>
    <scope>NUCLEOTIDE SEQUENCE [LARGE SCALE GENOMIC DNA]</scope>
    <source>
        <strain evidence="3">cv. Nipponbare</strain>
    </source>
</reference>
<dbReference type="InParanoid" id="A0A0P0V2J9"/>
<organism evidence="2 3">
    <name type="scientific">Oryza sativa subsp. japonica</name>
    <name type="common">Rice</name>
    <dbReference type="NCBI Taxonomy" id="39947"/>
    <lineage>
        <taxon>Eukaryota</taxon>
        <taxon>Viridiplantae</taxon>
        <taxon>Streptophyta</taxon>
        <taxon>Embryophyta</taxon>
        <taxon>Tracheophyta</taxon>
        <taxon>Spermatophyta</taxon>
        <taxon>Magnoliopsida</taxon>
        <taxon>Liliopsida</taxon>
        <taxon>Poales</taxon>
        <taxon>Poaceae</taxon>
        <taxon>BOP clade</taxon>
        <taxon>Oryzoideae</taxon>
        <taxon>Oryzeae</taxon>
        <taxon>Oryzinae</taxon>
        <taxon>Oryza</taxon>
        <taxon>Oryza sativa</taxon>
    </lineage>
</organism>
<accession>A0A0P0V2J9</accession>
<name>A0A0P0V2J9_ORYSJ</name>
<dbReference type="Proteomes" id="UP000059680">
    <property type="component" value="Chromosome 1"/>
</dbReference>
<reference evidence="3" key="1">
    <citation type="journal article" date="2005" name="Nature">
        <title>The map-based sequence of the rice genome.</title>
        <authorList>
            <consortium name="International rice genome sequencing project (IRGSP)"/>
            <person name="Matsumoto T."/>
            <person name="Wu J."/>
            <person name="Kanamori H."/>
            <person name="Katayose Y."/>
            <person name="Fujisawa M."/>
            <person name="Namiki N."/>
            <person name="Mizuno H."/>
            <person name="Yamamoto K."/>
            <person name="Antonio B.A."/>
            <person name="Baba T."/>
            <person name="Sakata K."/>
            <person name="Nagamura Y."/>
            <person name="Aoki H."/>
            <person name="Arikawa K."/>
            <person name="Arita K."/>
            <person name="Bito T."/>
            <person name="Chiden Y."/>
            <person name="Fujitsuka N."/>
            <person name="Fukunaka R."/>
            <person name="Hamada M."/>
            <person name="Harada C."/>
            <person name="Hayashi A."/>
            <person name="Hijishita S."/>
            <person name="Honda M."/>
            <person name="Hosokawa S."/>
            <person name="Ichikawa Y."/>
            <person name="Idonuma A."/>
            <person name="Iijima M."/>
            <person name="Ikeda M."/>
            <person name="Ikeno M."/>
            <person name="Ito K."/>
            <person name="Ito S."/>
            <person name="Ito T."/>
            <person name="Ito Y."/>
            <person name="Ito Y."/>
            <person name="Iwabuchi A."/>
            <person name="Kamiya K."/>
            <person name="Karasawa W."/>
            <person name="Kurita K."/>
            <person name="Katagiri S."/>
            <person name="Kikuta A."/>
            <person name="Kobayashi H."/>
            <person name="Kobayashi N."/>
            <person name="Machita K."/>
            <person name="Maehara T."/>
            <person name="Masukawa M."/>
            <person name="Mizubayashi T."/>
            <person name="Mukai Y."/>
            <person name="Nagasaki H."/>
            <person name="Nagata Y."/>
            <person name="Naito S."/>
            <person name="Nakashima M."/>
            <person name="Nakama Y."/>
            <person name="Nakamichi Y."/>
            <person name="Nakamura M."/>
            <person name="Meguro A."/>
            <person name="Negishi M."/>
            <person name="Ohta I."/>
            <person name="Ohta T."/>
            <person name="Okamoto M."/>
            <person name="Ono N."/>
            <person name="Saji S."/>
            <person name="Sakaguchi M."/>
            <person name="Sakai K."/>
            <person name="Shibata M."/>
            <person name="Shimokawa T."/>
            <person name="Song J."/>
            <person name="Takazaki Y."/>
            <person name="Terasawa K."/>
            <person name="Tsugane M."/>
            <person name="Tsuji K."/>
            <person name="Ueda S."/>
            <person name="Waki K."/>
            <person name="Yamagata H."/>
            <person name="Yamamoto M."/>
            <person name="Yamamoto S."/>
            <person name="Yamane H."/>
            <person name="Yoshiki S."/>
            <person name="Yoshihara R."/>
            <person name="Yukawa K."/>
            <person name="Zhong H."/>
            <person name="Yano M."/>
            <person name="Yuan Q."/>
            <person name="Ouyang S."/>
            <person name="Liu J."/>
            <person name="Jones K.M."/>
            <person name="Gansberger K."/>
            <person name="Moffat K."/>
            <person name="Hill J."/>
            <person name="Bera J."/>
            <person name="Fadrosh D."/>
            <person name="Jin S."/>
            <person name="Johri S."/>
            <person name="Kim M."/>
            <person name="Overton L."/>
            <person name="Reardon M."/>
            <person name="Tsitrin T."/>
            <person name="Vuong H."/>
            <person name="Weaver B."/>
            <person name="Ciecko A."/>
            <person name="Tallon L."/>
            <person name="Jackson J."/>
            <person name="Pai G."/>
            <person name="Aken S.V."/>
            <person name="Utterback T."/>
            <person name="Reidmuller S."/>
            <person name="Feldblyum T."/>
            <person name="Hsiao J."/>
            <person name="Zismann V."/>
            <person name="Iobst S."/>
            <person name="de Vazeille A.R."/>
            <person name="Buell C.R."/>
            <person name="Ying K."/>
            <person name="Li Y."/>
            <person name="Lu T."/>
            <person name="Huang Y."/>
            <person name="Zhao Q."/>
            <person name="Feng Q."/>
            <person name="Zhang L."/>
            <person name="Zhu J."/>
            <person name="Weng Q."/>
            <person name="Mu J."/>
            <person name="Lu Y."/>
            <person name="Fan D."/>
            <person name="Liu Y."/>
            <person name="Guan J."/>
            <person name="Zhang Y."/>
            <person name="Yu S."/>
            <person name="Liu X."/>
            <person name="Zhang Y."/>
            <person name="Hong G."/>
            <person name="Han B."/>
            <person name="Choisne N."/>
            <person name="Demange N."/>
            <person name="Orjeda G."/>
            <person name="Samain S."/>
            <person name="Cattolico L."/>
            <person name="Pelletier E."/>
            <person name="Couloux A."/>
            <person name="Segurens B."/>
            <person name="Wincker P."/>
            <person name="D'Hont A."/>
            <person name="Scarpelli C."/>
            <person name="Weissenbach J."/>
            <person name="Salanoubat M."/>
            <person name="Quetier F."/>
            <person name="Yu Y."/>
            <person name="Kim H.R."/>
            <person name="Rambo T."/>
            <person name="Currie J."/>
            <person name="Collura K."/>
            <person name="Luo M."/>
            <person name="Yang T."/>
            <person name="Ammiraju J.S.S."/>
            <person name="Engler F."/>
            <person name="Soderlund C."/>
            <person name="Wing R.A."/>
            <person name="Palmer L.E."/>
            <person name="de la Bastide M."/>
            <person name="Spiegel L."/>
            <person name="Nascimento L."/>
            <person name="Zutavern T."/>
            <person name="O'Shaughnessy A."/>
            <person name="Dike S."/>
            <person name="Dedhia N."/>
            <person name="Preston R."/>
            <person name="Balija V."/>
            <person name="McCombie W.R."/>
            <person name="Chow T."/>
            <person name="Chen H."/>
            <person name="Chung M."/>
            <person name="Chen C."/>
            <person name="Shaw J."/>
            <person name="Wu H."/>
            <person name="Hsiao K."/>
            <person name="Chao Y."/>
            <person name="Chu M."/>
            <person name="Cheng C."/>
            <person name="Hour A."/>
            <person name="Lee P."/>
            <person name="Lin S."/>
            <person name="Lin Y."/>
            <person name="Liou J."/>
            <person name="Liu S."/>
            <person name="Hsing Y."/>
            <person name="Raghuvanshi S."/>
            <person name="Mohanty A."/>
            <person name="Bharti A.K."/>
            <person name="Gaur A."/>
            <person name="Gupta V."/>
            <person name="Kumar D."/>
            <person name="Ravi V."/>
            <person name="Vij S."/>
            <person name="Kapur A."/>
            <person name="Khurana P."/>
            <person name="Khurana P."/>
            <person name="Khurana J.P."/>
            <person name="Tyagi A.K."/>
            <person name="Gaikwad K."/>
            <person name="Singh A."/>
            <person name="Dalal V."/>
            <person name="Srivastava S."/>
            <person name="Dixit A."/>
            <person name="Pal A.K."/>
            <person name="Ghazi I.A."/>
            <person name="Yadav M."/>
            <person name="Pandit A."/>
            <person name="Bhargava A."/>
            <person name="Sureshbabu K."/>
            <person name="Batra K."/>
            <person name="Sharma T.R."/>
            <person name="Mohapatra T."/>
            <person name="Singh N.K."/>
            <person name="Messing J."/>
            <person name="Nelson A.B."/>
            <person name="Fuks G."/>
            <person name="Kavchok S."/>
            <person name="Keizer G."/>
            <person name="Linton E."/>
            <person name="Llaca V."/>
            <person name="Song R."/>
            <person name="Tanyolac B."/>
            <person name="Young S."/>
            <person name="Ho-Il K."/>
            <person name="Hahn J.H."/>
            <person name="Sangsakoo G."/>
            <person name="Vanavichit A."/>
            <person name="de Mattos Luiz.A.T."/>
            <person name="Zimmer P.D."/>
            <person name="Malone G."/>
            <person name="Dellagostin O."/>
            <person name="de Oliveira A.C."/>
            <person name="Bevan M."/>
            <person name="Bancroft I."/>
            <person name="Minx P."/>
            <person name="Cordum H."/>
            <person name="Wilson R."/>
            <person name="Cheng Z."/>
            <person name="Jin W."/>
            <person name="Jiang J."/>
            <person name="Leong S.A."/>
            <person name="Iwama H."/>
            <person name="Gojobori T."/>
            <person name="Itoh T."/>
            <person name="Niimura Y."/>
            <person name="Fujii Y."/>
            <person name="Habara T."/>
            <person name="Sakai H."/>
            <person name="Sato Y."/>
            <person name="Wilson G."/>
            <person name="Kumar K."/>
            <person name="McCouch S."/>
            <person name="Juretic N."/>
            <person name="Hoen D."/>
            <person name="Wright S."/>
            <person name="Bruskiewich R."/>
            <person name="Bureau T."/>
            <person name="Miyao A."/>
            <person name="Hirochika H."/>
            <person name="Nishikawa T."/>
            <person name="Kadowaki K."/>
            <person name="Sugiura M."/>
            <person name="Burr B."/>
            <person name="Sasaki T."/>
        </authorList>
    </citation>
    <scope>NUCLEOTIDE SEQUENCE [LARGE SCALE GENOMIC DNA]</scope>
    <source>
        <strain evidence="3">cv. Nipponbare</strain>
    </source>
</reference>
<gene>
    <name evidence="2" type="ordered locus">Os01g0363000</name>
    <name evidence="2" type="ORF">OSNPB_010363000</name>
</gene>
<reference evidence="2 3" key="3">
    <citation type="journal article" date="2013" name="Rice">
        <title>Improvement of the Oryza sativa Nipponbare reference genome using next generation sequence and optical map data.</title>
        <authorList>
            <person name="Kawahara Y."/>
            <person name="de la Bastide M."/>
            <person name="Hamilton J.P."/>
            <person name="Kanamori H."/>
            <person name="McCombie W.R."/>
            <person name="Ouyang S."/>
            <person name="Schwartz D.C."/>
            <person name="Tanaka T."/>
            <person name="Wu J."/>
            <person name="Zhou S."/>
            <person name="Childs K.L."/>
            <person name="Davidson R.M."/>
            <person name="Lin H."/>
            <person name="Quesada-Ocampo L."/>
            <person name="Vaillancourt B."/>
            <person name="Sakai H."/>
            <person name="Lee S.S."/>
            <person name="Kim J."/>
            <person name="Numa H."/>
            <person name="Itoh T."/>
            <person name="Buell C.R."/>
            <person name="Matsumoto T."/>
        </authorList>
    </citation>
    <scope>NUCLEOTIDE SEQUENCE [LARGE SCALE GENOMIC DNA]</scope>
    <source>
        <strain evidence="3">cv. Nipponbare</strain>
    </source>
</reference>
<feature type="region of interest" description="Disordered" evidence="1">
    <location>
        <begin position="69"/>
        <end position="97"/>
    </location>
</feature>
<evidence type="ECO:0000313" key="3">
    <source>
        <dbReference type="Proteomes" id="UP000059680"/>
    </source>
</evidence>
<feature type="non-terminal residue" evidence="2">
    <location>
        <position position="1"/>
    </location>
</feature>
<evidence type="ECO:0000313" key="2">
    <source>
        <dbReference type="EMBL" id="BAS72115.1"/>
    </source>
</evidence>
<dbReference type="AlphaFoldDB" id="A0A0P0V2J9"/>